<evidence type="ECO:0000256" key="3">
    <source>
        <dbReference type="ARBA" id="ARBA00022989"/>
    </source>
</evidence>
<accession>A0A378UEW1</accession>
<keyword evidence="3 5" id="KW-1133">Transmembrane helix</keyword>
<evidence type="ECO:0000256" key="5">
    <source>
        <dbReference type="SAM" id="Phobius"/>
    </source>
</evidence>
<evidence type="ECO:0000313" key="6">
    <source>
        <dbReference type="EMBL" id="STZ74922.1"/>
    </source>
</evidence>
<keyword evidence="2 5" id="KW-0812">Transmembrane</keyword>
<dbReference type="AlphaFoldDB" id="A0A378UEW1"/>
<dbReference type="GeneID" id="302271560"/>
<dbReference type="Proteomes" id="UP000254107">
    <property type="component" value="Unassembled WGS sequence"/>
</dbReference>
<organism evidence="6 7">
    <name type="scientific">Moraxella lacunata</name>
    <dbReference type="NCBI Taxonomy" id="477"/>
    <lineage>
        <taxon>Bacteria</taxon>
        <taxon>Pseudomonadati</taxon>
        <taxon>Pseudomonadota</taxon>
        <taxon>Gammaproteobacteria</taxon>
        <taxon>Moraxellales</taxon>
        <taxon>Moraxellaceae</taxon>
        <taxon>Moraxella</taxon>
    </lineage>
</organism>
<reference evidence="6 7" key="1">
    <citation type="submission" date="2018-06" db="EMBL/GenBank/DDBJ databases">
        <authorList>
            <consortium name="Pathogen Informatics"/>
            <person name="Doyle S."/>
        </authorList>
    </citation>
    <scope>NUCLEOTIDE SEQUENCE [LARGE SCALE GENOMIC DNA]</scope>
    <source>
        <strain evidence="6 7">NCTC7911</strain>
    </source>
</reference>
<evidence type="ECO:0000256" key="2">
    <source>
        <dbReference type="ARBA" id="ARBA00022692"/>
    </source>
</evidence>
<gene>
    <name evidence="6" type="ORF">NCTC7911_03103</name>
</gene>
<dbReference type="EMBL" id="UGQC01000005">
    <property type="protein sequence ID" value="STZ74922.1"/>
    <property type="molecule type" value="Genomic_DNA"/>
</dbReference>
<dbReference type="RefSeq" id="WP_115248474.1">
    <property type="nucleotide sequence ID" value="NZ_UGQC01000005.1"/>
</dbReference>
<sequence length="134" mass="15663">MQETHKYREFSSYSGLDRVALIFGMPLLPAIGILTLSMFTMLACAAIFGIVGFLFALLFVPFVFLLRTICANDDRALEIMALELRYKFKRRGYNEFGKTLTYLPERYFRHQKINEHNTLFDSEDAYVIQKRSQK</sequence>
<dbReference type="InterPro" id="IPR007792">
    <property type="entry name" value="T4SS_VirB3/TrbD/AvhB"/>
</dbReference>
<dbReference type="Pfam" id="PF05101">
    <property type="entry name" value="VirB3"/>
    <property type="match status" value="1"/>
</dbReference>
<keyword evidence="4 5" id="KW-0472">Membrane</keyword>
<keyword evidence="7" id="KW-1185">Reference proteome</keyword>
<comment type="subcellular location">
    <subcellularLocation>
        <location evidence="1">Membrane</location>
    </subcellularLocation>
</comment>
<protein>
    <submittedName>
        <fullName evidence="6">Type IV secretory pathway, VirB3-like protein</fullName>
    </submittedName>
</protein>
<feature type="transmembrane region" description="Helical" evidence="5">
    <location>
        <begin position="20"/>
        <end position="39"/>
    </location>
</feature>
<name>A0A378UEW1_MORLA</name>
<evidence type="ECO:0000313" key="7">
    <source>
        <dbReference type="Proteomes" id="UP000254107"/>
    </source>
</evidence>
<evidence type="ECO:0000256" key="4">
    <source>
        <dbReference type="ARBA" id="ARBA00023136"/>
    </source>
</evidence>
<evidence type="ECO:0000256" key="1">
    <source>
        <dbReference type="ARBA" id="ARBA00004370"/>
    </source>
</evidence>
<proteinExistence type="predicted"/>
<dbReference type="GO" id="GO:0016020">
    <property type="term" value="C:membrane"/>
    <property type="evidence" value="ECO:0007669"/>
    <property type="project" value="UniProtKB-SubCell"/>
</dbReference>
<feature type="transmembrane region" description="Helical" evidence="5">
    <location>
        <begin position="45"/>
        <end position="66"/>
    </location>
</feature>